<dbReference type="Proteomes" id="UP000219465">
    <property type="component" value="Unassembled WGS sequence"/>
</dbReference>
<evidence type="ECO:0008006" key="3">
    <source>
        <dbReference type="Google" id="ProtNLM"/>
    </source>
</evidence>
<dbReference type="OrthoDB" id="6770241at2"/>
<evidence type="ECO:0000313" key="2">
    <source>
        <dbReference type="Proteomes" id="UP000219465"/>
    </source>
</evidence>
<name>A0A286ICK2_9HYPH</name>
<sequence length="545" mass="61614">MKIVVFTNAAHQRKYIDTVRSAVAGTSDVVVESVEAGLEETDDDKKGEAGGSESLLSYIRSFVKGAAALGSRAGRILAKILLSPLYLTYYAERGLRRFARRHKMTFLRPSKFLRKHPRVVAGFEKVLRALLSILRKLSPPAALGFIVRTCSKIWSFYKRQSLAYAVFSETLWRDYLAERLFSRNPDLIVLLEDNAEGLTGLVSHMARQRSIPYVVLPDYIPNPAEPARYYFDNPQHSADSLTGRVIRYFAPRWILEYDGKRLLRLPGNAVFVRWMRGQHCPQPWILNAGYAEAILLESRASVKHYEKLGFFSQKLKVIGGATEDSLHEIALRKDELRRMLDAEYGFSADKPLVICGLPPDQYTAATEGFEFRSYEELCRQWFAALEAVTDRANVLAVRHPRMKAEVFAPYLKGRVRLANRSLDGILPACDLYIACISTTIRWALALGIPVLNYDTYRYDYGDFSSAHGCLEVTSVEAFQQALETMLLPGGLDEIRSAAAADASEWGLTDGKFKERLRDTLLEVRRTYKGRTTPTHAGNYRLKKLS</sequence>
<accession>A0A286ICK2</accession>
<organism evidence="1 2">
    <name type="scientific">Hoeflea halophila</name>
    <dbReference type="NCBI Taxonomy" id="714899"/>
    <lineage>
        <taxon>Bacteria</taxon>
        <taxon>Pseudomonadati</taxon>
        <taxon>Pseudomonadota</taxon>
        <taxon>Alphaproteobacteria</taxon>
        <taxon>Hyphomicrobiales</taxon>
        <taxon>Rhizobiaceae</taxon>
        <taxon>Hoeflea</taxon>
    </lineage>
</organism>
<gene>
    <name evidence="1" type="ORF">SAMN05877838_2705</name>
</gene>
<dbReference type="SUPFAM" id="SSF53756">
    <property type="entry name" value="UDP-Glycosyltransferase/glycogen phosphorylase"/>
    <property type="match status" value="1"/>
</dbReference>
<reference evidence="2" key="1">
    <citation type="submission" date="2017-08" db="EMBL/GenBank/DDBJ databases">
        <authorList>
            <person name="Varghese N."/>
            <person name="Submissions S."/>
        </authorList>
    </citation>
    <scope>NUCLEOTIDE SEQUENCE [LARGE SCALE GENOMIC DNA]</scope>
    <source>
        <strain evidence="2">KCTC 23107</strain>
    </source>
</reference>
<proteinExistence type="predicted"/>
<evidence type="ECO:0000313" key="1">
    <source>
        <dbReference type="EMBL" id="SOE17801.1"/>
    </source>
</evidence>
<dbReference type="AlphaFoldDB" id="A0A286ICK2"/>
<keyword evidence="2" id="KW-1185">Reference proteome</keyword>
<dbReference type="RefSeq" id="WP_097108304.1">
    <property type="nucleotide sequence ID" value="NZ_OCPC01000004.1"/>
</dbReference>
<protein>
    <recommendedName>
        <fullName evidence="3">CDP-glycerol:poly(Glycerophosphate) glycerophosphotransferase</fullName>
    </recommendedName>
</protein>
<dbReference type="EMBL" id="OCPC01000004">
    <property type="protein sequence ID" value="SOE17801.1"/>
    <property type="molecule type" value="Genomic_DNA"/>
</dbReference>